<dbReference type="EMBL" id="KL250593">
    <property type="protein sequence ID" value="KGB34196.1"/>
    <property type="molecule type" value="Genomic_DNA"/>
</dbReference>
<sequence>MPFRFLRLTFEYLLPNTDISPNDRNLLQTYSDTYLNMKPSSKNNVSIKSTYKEVIETGLTFRKVYDSDERHNLEREIEDLRQKVNDYKILSLKERIQIYESIMREETLE</sequence>
<reference evidence="2" key="1">
    <citation type="journal article" date="2012" name="Nat. Genet.">
        <title>Whole-genome sequence of Schistosoma haematobium.</title>
        <authorList>
            <person name="Young N.D."/>
            <person name="Jex A.R."/>
            <person name="Li B."/>
            <person name="Liu S."/>
            <person name="Yang L."/>
            <person name="Xiong Z."/>
            <person name="Li Y."/>
            <person name="Cantacessi C."/>
            <person name="Hall R.S."/>
            <person name="Xu X."/>
            <person name="Chen F."/>
            <person name="Wu X."/>
            <person name="Zerlotini A."/>
            <person name="Oliveira G."/>
            <person name="Hofmann A."/>
            <person name="Zhang G."/>
            <person name="Fang X."/>
            <person name="Kang Y."/>
            <person name="Campbell B.E."/>
            <person name="Loukas A."/>
            <person name="Ranganathan S."/>
            <person name="Rollinson D."/>
            <person name="Rinaldi G."/>
            <person name="Brindley P.J."/>
            <person name="Yang H."/>
            <person name="Wang J."/>
            <person name="Wang J."/>
            <person name="Gasser R.B."/>
        </authorList>
    </citation>
    <scope>NUCLEOTIDE SEQUENCE [LARGE SCALE GENOMIC DNA]</scope>
</reference>
<name>A0A095AJH2_SCHHA</name>
<protein>
    <submittedName>
        <fullName evidence="2">Uncharacterized protein</fullName>
    </submittedName>
</protein>
<evidence type="ECO:0000313" key="2">
    <source>
        <dbReference type="EMBL" id="KGB34196.1"/>
    </source>
</evidence>
<evidence type="ECO:0000256" key="1">
    <source>
        <dbReference type="SAM" id="Coils"/>
    </source>
</evidence>
<gene>
    <name evidence="2" type="ORF">MS3_02385</name>
</gene>
<keyword evidence="1" id="KW-0175">Coiled coil</keyword>
<dbReference type="AlphaFoldDB" id="A0A095AJH2"/>
<accession>A0A095AJH2</accession>
<feature type="coiled-coil region" evidence="1">
    <location>
        <begin position="63"/>
        <end position="90"/>
    </location>
</feature>
<organism evidence="2">
    <name type="scientific">Schistosoma haematobium</name>
    <name type="common">Blood fluke</name>
    <dbReference type="NCBI Taxonomy" id="6185"/>
    <lineage>
        <taxon>Eukaryota</taxon>
        <taxon>Metazoa</taxon>
        <taxon>Spiralia</taxon>
        <taxon>Lophotrochozoa</taxon>
        <taxon>Platyhelminthes</taxon>
        <taxon>Trematoda</taxon>
        <taxon>Digenea</taxon>
        <taxon>Strigeidida</taxon>
        <taxon>Schistosomatoidea</taxon>
        <taxon>Schistosomatidae</taxon>
        <taxon>Schistosoma</taxon>
    </lineage>
</organism>
<proteinExistence type="predicted"/>